<keyword evidence="8" id="KW-1185">Reference proteome</keyword>
<dbReference type="SUPFAM" id="SSF56112">
    <property type="entry name" value="Protein kinase-like (PK-like)"/>
    <property type="match status" value="1"/>
</dbReference>
<keyword evidence="4" id="KW-0067">ATP-binding</keyword>
<comment type="caution">
    <text evidence="7">The sequence shown here is derived from an EMBL/GenBank/DDBJ whole genome shotgun (WGS) entry which is preliminary data.</text>
</comment>
<evidence type="ECO:0000256" key="4">
    <source>
        <dbReference type="ARBA" id="ARBA00022840"/>
    </source>
</evidence>
<gene>
    <name evidence="7" type="ORF">NLU13_1397</name>
</gene>
<evidence type="ECO:0000256" key="1">
    <source>
        <dbReference type="ARBA" id="ARBA00022679"/>
    </source>
</evidence>
<evidence type="ECO:0000256" key="5">
    <source>
        <dbReference type="SAM" id="MobiDB-lite"/>
    </source>
</evidence>
<dbReference type="InterPro" id="IPR008271">
    <property type="entry name" value="Ser/Thr_kinase_AS"/>
</dbReference>
<dbReference type="PANTHER" id="PTHR43289">
    <property type="entry name" value="MITOGEN-ACTIVATED PROTEIN KINASE KINASE KINASE 20-RELATED"/>
    <property type="match status" value="1"/>
</dbReference>
<dbReference type="PROSITE" id="PS00108">
    <property type="entry name" value="PROTEIN_KINASE_ST"/>
    <property type="match status" value="1"/>
</dbReference>
<dbReference type="PROSITE" id="PS50011">
    <property type="entry name" value="PROTEIN_KINASE_DOM"/>
    <property type="match status" value="1"/>
</dbReference>
<sequence length="607" mass="68087">MLDHRVELFTEGSATEPFSQSEIEARARTAALEAAVAEEEQDTIPLDELVIEDSHYRQGIRILFRSHGDLVGARAVAPAGESCQWIHLSDGAQEHRVLAVTQTSRDTKVALRIPGDVRERSLRPCELYYDPSSDRVIFYNRSDVPVELESLSLPSSPPRLVINPIFTGSLRPGVWRLYIRGNPVLDFRLLDKVSYTAYHERPALVEEPSSASSTDLIVSSAKRSLTPDEDGKRVRRRVSDNNEGADDNVVMYVRSSTEPPPERSFRELAAINSHALLDAHTGETVDVTGPSSEDNYKLTKLDPIASTGLSSVYRARHSDVSDNVIAVKVLKTRPYMTAIDKPGHERAHERNIIRQAESWHRETQSMLRTQEEPGHPSIVKFYGGDARFLSIWMEYVDGATDLTAPKWRAKATDMFTGTRDDAFRVLRDISSALSHIHRRELVHNDIKPGNILYSRDRGAVVCDFGLSTPVNNSPTGGGTPYYLPPEFIGSRTRGPASDVWALGVTMLYLLKKIPFPDGRGRKHHPRPLYWQIAGVNNPSARERMGNGKPAIDQMREWLMEIYTAKDELLDREDLLERTVREMLTPQPSRRITMAGVAHALVEDQSEG</sequence>
<evidence type="ECO:0000256" key="2">
    <source>
        <dbReference type="ARBA" id="ARBA00022741"/>
    </source>
</evidence>
<dbReference type="GO" id="GO:0005524">
    <property type="term" value="F:ATP binding"/>
    <property type="evidence" value="ECO:0007669"/>
    <property type="project" value="UniProtKB-KW"/>
</dbReference>
<dbReference type="Gene3D" id="1.10.510.10">
    <property type="entry name" value="Transferase(Phosphotransferase) domain 1"/>
    <property type="match status" value="1"/>
</dbReference>
<evidence type="ECO:0000256" key="3">
    <source>
        <dbReference type="ARBA" id="ARBA00022777"/>
    </source>
</evidence>
<feature type="domain" description="Protein kinase" evidence="6">
    <location>
        <begin position="298"/>
        <end position="601"/>
    </location>
</feature>
<dbReference type="PANTHER" id="PTHR43289:SF6">
    <property type="entry name" value="SERINE_THREONINE-PROTEIN KINASE NEKL-3"/>
    <property type="match status" value="1"/>
</dbReference>
<accession>A0AA39GSV8</accession>
<organism evidence="7 8">
    <name type="scientific">Sarocladium strictum</name>
    <name type="common">Black bundle disease fungus</name>
    <name type="synonym">Acremonium strictum</name>
    <dbReference type="NCBI Taxonomy" id="5046"/>
    <lineage>
        <taxon>Eukaryota</taxon>
        <taxon>Fungi</taxon>
        <taxon>Dikarya</taxon>
        <taxon>Ascomycota</taxon>
        <taxon>Pezizomycotina</taxon>
        <taxon>Sordariomycetes</taxon>
        <taxon>Hypocreomycetidae</taxon>
        <taxon>Hypocreales</taxon>
        <taxon>Sarocladiaceae</taxon>
        <taxon>Sarocladium</taxon>
    </lineage>
</organism>
<evidence type="ECO:0000313" key="7">
    <source>
        <dbReference type="EMBL" id="KAK0391899.1"/>
    </source>
</evidence>
<dbReference type="Pfam" id="PF00069">
    <property type="entry name" value="Pkinase"/>
    <property type="match status" value="1"/>
</dbReference>
<evidence type="ECO:0000313" key="8">
    <source>
        <dbReference type="Proteomes" id="UP001175261"/>
    </source>
</evidence>
<proteinExistence type="predicted"/>
<feature type="region of interest" description="Disordered" evidence="5">
    <location>
        <begin position="205"/>
        <end position="246"/>
    </location>
</feature>
<reference evidence="7" key="1">
    <citation type="submission" date="2022-10" db="EMBL/GenBank/DDBJ databases">
        <title>Determination and structural analysis of whole genome sequence of Sarocladium strictum F4-1.</title>
        <authorList>
            <person name="Hu L."/>
            <person name="Jiang Y."/>
        </authorList>
    </citation>
    <scope>NUCLEOTIDE SEQUENCE</scope>
    <source>
        <strain evidence="7">F4-1</strain>
    </source>
</reference>
<keyword evidence="1" id="KW-0808">Transferase</keyword>
<feature type="compositionally biased region" description="Polar residues" evidence="5">
    <location>
        <begin position="209"/>
        <end position="223"/>
    </location>
</feature>
<dbReference type="SMART" id="SM00220">
    <property type="entry name" value="S_TKc"/>
    <property type="match status" value="1"/>
</dbReference>
<protein>
    <recommendedName>
        <fullName evidence="6">Protein kinase domain-containing protein</fullName>
    </recommendedName>
</protein>
<dbReference type="InterPro" id="IPR011009">
    <property type="entry name" value="Kinase-like_dom_sf"/>
</dbReference>
<dbReference type="GO" id="GO:0004674">
    <property type="term" value="F:protein serine/threonine kinase activity"/>
    <property type="evidence" value="ECO:0007669"/>
    <property type="project" value="TreeGrafter"/>
</dbReference>
<name>A0AA39GSV8_SARSR</name>
<keyword evidence="2" id="KW-0547">Nucleotide-binding</keyword>
<dbReference type="EMBL" id="JAPDFR010000001">
    <property type="protein sequence ID" value="KAK0391899.1"/>
    <property type="molecule type" value="Genomic_DNA"/>
</dbReference>
<feature type="compositionally biased region" description="Basic and acidic residues" evidence="5">
    <location>
        <begin position="225"/>
        <end position="240"/>
    </location>
</feature>
<evidence type="ECO:0000259" key="6">
    <source>
        <dbReference type="PROSITE" id="PS50011"/>
    </source>
</evidence>
<dbReference type="Proteomes" id="UP001175261">
    <property type="component" value="Unassembled WGS sequence"/>
</dbReference>
<dbReference type="AlphaFoldDB" id="A0AA39GSV8"/>
<dbReference type="InterPro" id="IPR000719">
    <property type="entry name" value="Prot_kinase_dom"/>
</dbReference>
<keyword evidence="3" id="KW-0418">Kinase</keyword>